<dbReference type="Pfam" id="PF12449">
    <property type="entry name" value="DUF3684"/>
    <property type="match status" value="2"/>
</dbReference>
<dbReference type="Pfam" id="PF25794">
    <property type="entry name" value="SACS"/>
    <property type="match status" value="1"/>
</dbReference>
<dbReference type="SUPFAM" id="SSF55874">
    <property type="entry name" value="ATPase domain of HSP90 chaperone/DNA topoisomerase II/histidine kinase"/>
    <property type="match status" value="1"/>
</dbReference>
<protein>
    <recommendedName>
        <fullName evidence="2">Sacsin/Nov domain-containing protein</fullName>
    </recommendedName>
</protein>
<evidence type="ECO:0000256" key="1">
    <source>
        <dbReference type="SAM" id="MobiDB-lite"/>
    </source>
</evidence>
<reference evidence="3" key="1">
    <citation type="submission" date="2021-01" db="EMBL/GenBank/DDBJ databases">
        <authorList>
            <person name="Corre E."/>
            <person name="Pelletier E."/>
            <person name="Niang G."/>
            <person name="Scheremetjew M."/>
            <person name="Finn R."/>
            <person name="Kale V."/>
            <person name="Holt S."/>
            <person name="Cochrane G."/>
            <person name="Meng A."/>
            <person name="Brown T."/>
            <person name="Cohen L."/>
        </authorList>
    </citation>
    <scope>NUCLEOTIDE SEQUENCE</scope>
    <source>
        <strain evidence="3">CCMP1594</strain>
    </source>
</reference>
<dbReference type="PANTHER" id="PTHR47839">
    <property type="entry name" value="DOMAIN PROTEIN, PUTATIVE (AFU_ORTHOLOGUE AFUA_6G04830)-RELATED"/>
    <property type="match status" value="1"/>
</dbReference>
<dbReference type="InterPro" id="IPR058210">
    <property type="entry name" value="SACS/Nov_dom"/>
</dbReference>
<feature type="region of interest" description="Disordered" evidence="1">
    <location>
        <begin position="1"/>
        <end position="28"/>
    </location>
</feature>
<name>A0A7S4G1F5_9EUGL</name>
<dbReference type="EMBL" id="HBJA01096212">
    <property type="protein sequence ID" value="CAE0822103.1"/>
    <property type="molecule type" value="Transcribed_RNA"/>
</dbReference>
<dbReference type="NCBIfam" id="NF047352">
    <property type="entry name" value="P_loop_sacsin"/>
    <property type="match status" value="1"/>
</dbReference>
<accession>A0A7S4G1F5</accession>
<feature type="region of interest" description="Disordered" evidence="1">
    <location>
        <begin position="1389"/>
        <end position="1430"/>
    </location>
</feature>
<proteinExistence type="predicted"/>
<evidence type="ECO:0000259" key="2">
    <source>
        <dbReference type="Pfam" id="PF25794"/>
    </source>
</evidence>
<dbReference type="InterPro" id="IPR022155">
    <property type="entry name" value="DUF3684"/>
</dbReference>
<organism evidence="3">
    <name type="scientific">Eutreptiella gymnastica</name>
    <dbReference type="NCBI Taxonomy" id="73025"/>
    <lineage>
        <taxon>Eukaryota</taxon>
        <taxon>Discoba</taxon>
        <taxon>Euglenozoa</taxon>
        <taxon>Euglenida</taxon>
        <taxon>Spirocuta</taxon>
        <taxon>Euglenophyceae</taxon>
        <taxon>Eutreptiales</taxon>
        <taxon>Eutreptiaceae</taxon>
        <taxon>Eutreptiella</taxon>
    </lineage>
</organism>
<feature type="domain" description="Sacsin/Nov" evidence="2">
    <location>
        <begin position="64"/>
        <end position="167"/>
    </location>
</feature>
<dbReference type="PANTHER" id="PTHR47839:SF1">
    <property type="entry name" value="DOMAIN PROTEIN, PUTATIVE (AFU_ORTHOLOGUE AFUA_6G04830)-RELATED"/>
    <property type="match status" value="1"/>
</dbReference>
<evidence type="ECO:0000313" key="3">
    <source>
        <dbReference type="EMBL" id="CAE0822103.1"/>
    </source>
</evidence>
<dbReference type="InterPro" id="IPR036890">
    <property type="entry name" value="HATPase_C_sf"/>
</dbReference>
<gene>
    <name evidence="3" type="ORF">EGYM00163_LOCUS33303</name>
</gene>
<feature type="compositionally biased region" description="Low complexity" evidence="1">
    <location>
        <begin position="1399"/>
        <end position="1410"/>
    </location>
</feature>
<sequence>MSTNCTGKKRRLSSSSHNAKPPVGQAAHGRAPFQDISNVCEALTAQALKTGTLQNVQVNQRCLIDKMLARYSTEFGVLRELIQNADDAGATEVSVELCSRAGGDIVKMYVSNNGRVFTETDWTRMTKIAEGNPDENTIGMFGVGFYSVFSLAEQPMIQSGAQTLLFRWQGDQLVTYRAEAVYSPKTTVYMNYREPQRCDVNRMCQFALRALAFTRSVLQVQITVDGTPAMTVDKCFPRAVEAIMASAAYPKGVSSPQEMFCCREVHQRPMAIRVRTATETSEHEFQLVDARLDVRLTPEYREKTRRIMKKDLPQMLSLRLLYDAVWDDSPAVTRAQSQSKAPHASQLSPRAGGSVFVGLSTHQTTGAAVHISAQLIPTIEREAIDFQDQWLAMWNRDLVRTAGVVARIAYDFQMRQHRSAWRPSDGAAPPPQVLATLAAHAWATSAPSPLVADLLADAFFHVPPSPVAKRRKGSPSAEDARELLVPTTKGVLPAANALLLHDAALEALLRRRAPVVCGAAYRSAPALFDALVKRERLPRATRATLQTAFRPPCAPLSPDEFEQYVNFVKTDTELCEGAAEKRRLLQEAAVACPVTGAALPLQSVTLYIPYSEAGPALPVPPNVLPAGIVALVAEPDLQRLLGLKRATPAGWFSWVLQRAQEPLLEDVRFAEGILYYLSTLSGLGSQPKGYARMLEVLKGKRCIPTDAGLHLPGDTAFAAAVPATAAAGAARPTVSLRVVDRAGPEDGPDSADPIELDELDDDALLEGDAVLEGSPASTSRDRAPASSTWPVSRALLKTLGVCNAATVGDVKVRVRNCSGPRDVVATFLGCAEALDTQDWEELRAVPFLCARGSAAVYKASELYFASELLNAAEDRADIEALICDRVLDWLELRRHTPEWRFFCKLGVKEHPGLGDALRLVADPREGAQAAAVRYLAAQFPRQYAAQYCAKDVDVPFLLATDEKYYTPTTCFLKDTPFFPTVVPAMVELLWEAKLLEPLELQEHPGLELLLPTLYEHPPSSVEAPALFKYLAERSEEFKTKHWRGMTGQKFLPLANGGWACPAEVFLHSDEVYARYGDLLDYARYDDPEVREFLSRAGTPRQPELPQLVTNVLANYRRYYEADQFCVEDYCGVLGEIAAGYKQMPAALQAKMKKTPFLPAYRIATTPAAPDAPGAEAAASSSSDPDGVLAKVVEWELVCARDCYLIDNTVLQRLLHAPSAPDDLVLRQLYSAMEVPWLSQCVERQWEVRGQPSPSSRSAEVQAVLRRRHPLLTRTLKGERRGNLRPGVALGDIVVLEVPAIMQVIQFEGRTYRPDEGLGTCKLEARAGVAPTLLLSGACETDYFDIAAALCEYLLEAHDERDTIEMQFLLATPLSCLQRKGLPVDVLLESDRPQKPKPKPATATAAAPLRPAHSRHTRSNPINPTEPWPQPRQEQALEICGADVRPTQRRQVQISGVTPNFQAGERRLQQDLRRAVKEVRNSSSASVNQAEQLRETVSCESEAIPASRLQKVPRLFAGLQLYLEYGTDLSPEGESAAGAFSVLLQRLAGVFGLGPELLNMYRDIDGNRIAFNRGGCLFFNLRYYEQCHGGKDERMALSFWYTTLCHELAHNTEPGHNALHENIMEGLIAKYLPKLMPLLSAEALCPGGADGAIDVDAL</sequence>
<dbReference type="Gene3D" id="3.30.565.10">
    <property type="entry name" value="Histidine kinase-like ATPase, C-terminal domain"/>
    <property type="match status" value="1"/>
</dbReference>